<dbReference type="CDD" id="cd02972">
    <property type="entry name" value="DsbA_family"/>
    <property type="match status" value="1"/>
</dbReference>
<name>A0AA90NJT4_9ACTN</name>
<reference evidence="1" key="1">
    <citation type="submission" date="2023-08" db="EMBL/GenBank/DDBJ databases">
        <title>The draft genome of Tsukamurella strandjordii strain 050030.</title>
        <authorList>
            <person name="Zhao F."/>
            <person name="Feng Y."/>
            <person name="Zong Z."/>
        </authorList>
    </citation>
    <scope>NUCLEOTIDE SEQUENCE</scope>
    <source>
        <strain evidence="1">050030</strain>
    </source>
</reference>
<comment type="caution">
    <text evidence="1">The sequence shown here is derived from an EMBL/GenBank/DDBJ whole genome shotgun (WGS) entry which is preliminary data.</text>
</comment>
<dbReference type="Pfam" id="PF22234">
    <property type="entry name" value="Rv2466c-like"/>
    <property type="match status" value="1"/>
</dbReference>
<dbReference type="InterPro" id="IPR036249">
    <property type="entry name" value="Thioredoxin-like_sf"/>
</dbReference>
<sequence>MNTEAPPAITIWLDPVCPYSWSTAQWLRDATGDTAAVRWEQMSLAILNEGRDLPERARARMRDSRTAGRLFARLSQTLDHDRRWEALRAFTRSYHEDGRTLDDELVAALQAQFGGPVAQDTTDESLDAAVLESHIRSQDAAGGTGGSPLIDLGGKVFHGPVLTAVPEPTAGRELLAALDTLAAVDAFASVQRLHPASTPPSSDRKESERE</sequence>
<dbReference type="RefSeq" id="WP_305112525.1">
    <property type="nucleotide sequence ID" value="NZ_BAAAII010000008.1"/>
</dbReference>
<gene>
    <name evidence="1" type="ORF">Q7X28_19280</name>
</gene>
<accession>A0AA90NJT4</accession>
<dbReference type="InterPro" id="IPR053977">
    <property type="entry name" value="Rv2466c-like"/>
</dbReference>
<dbReference type="EMBL" id="JAUTIX010000008">
    <property type="protein sequence ID" value="MDP0400065.1"/>
    <property type="molecule type" value="Genomic_DNA"/>
</dbReference>
<protein>
    <submittedName>
        <fullName evidence="1">DsbA family protein</fullName>
    </submittedName>
</protein>
<dbReference type="Gene3D" id="3.40.30.10">
    <property type="entry name" value="Glutaredoxin"/>
    <property type="match status" value="1"/>
</dbReference>
<dbReference type="AlphaFoldDB" id="A0AA90NJT4"/>
<keyword evidence="2" id="KW-1185">Reference proteome</keyword>
<dbReference type="Proteomes" id="UP001178281">
    <property type="component" value="Unassembled WGS sequence"/>
</dbReference>
<proteinExistence type="predicted"/>
<organism evidence="1 2">
    <name type="scientific">Tsukamurella strandjordii</name>
    <dbReference type="NCBI Taxonomy" id="147577"/>
    <lineage>
        <taxon>Bacteria</taxon>
        <taxon>Bacillati</taxon>
        <taxon>Actinomycetota</taxon>
        <taxon>Actinomycetes</taxon>
        <taxon>Mycobacteriales</taxon>
        <taxon>Tsukamurellaceae</taxon>
        <taxon>Tsukamurella</taxon>
    </lineage>
</organism>
<evidence type="ECO:0000313" key="1">
    <source>
        <dbReference type="EMBL" id="MDP0400065.1"/>
    </source>
</evidence>
<evidence type="ECO:0000313" key="2">
    <source>
        <dbReference type="Proteomes" id="UP001178281"/>
    </source>
</evidence>
<dbReference type="SUPFAM" id="SSF52833">
    <property type="entry name" value="Thioredoxin-like"/>
    <property type="match status" value="1"/>
</dbReference>